<keyword evidence="2" id="KW-1133">Transmembrane helix</keyword>
<dbReference type="NCBIfam" id="TIGR00426">
    <property type="entry name" value="competence protein ComEA helix-hairpin-helix repeat region"/>
    <property type="match status" value="1"/>
</dbReference>
<dbReference type="GO" id="GO:0003677">
    <property type="term" value="F:DNA binding"/>
    <property type="evidence" value="ECO:0007669"/>
    <property type="project" value="UniProtKB-KW"/>
</dbReference>
<reference evidence="4" key="2">
    <citation type="submission" date="2021-09" db="EMBL/GenBank/DDBJ databases">
        <authorList>
            <person name="Gilroy R."/>
        </authorList>
    </citation>
    <scope>NUCLEOTIDE SEQUENCE</scope>
    <source>
        <strain evidence="4">ChiGjej1B1-18357</strain>
    </source>
</reference>
<dbReference type="InterPro" id="IPR019554">
    <property type="entry name" value="Soluble_ligand-bd"/>
</dbReference>
<keyword evidence="2" id="KW-0812">Transmembrane</keyword>
<dbReference type="Gene3D" id="3.10.560.10">
    <property type="entry name" value="Outer membrane lipoprotein wza domain like"/>
    <property type="match status" value="1"/>
</dbReference>
<protein>
    <submittedName>
        <fullName evidence="4">ComEA family DNA-binding protein</fullName>
    </submittedName>
</protein>
<dbReference type="Gene3D" id="1.10.150.320">
    <property type="entry name" value="Photosystem II 12 kDa extrinsic protein"/>
    <property type="match status" value="1"/>
</dbReference>
<dbReference type="Pfam" id="PF12836">
    <property type="entry name" value="HHH_3"/>
    <property type="match status" value="1"/>
</dbReference>
<reference evidence="4" key="1">
    <citation type="journal article" date="2021" name="PeerJ">
        <title>Extensive microbial diversity within the chicken gut microbiome revealed by metagenomics and culture.</title>
        <authorList>
            <person name="Gilroy R."/>
            <person name="Ravi A."/>
            <person name="Getino M."/>
            <person name="Pursley I."/>
            <person name="Horton D.L."/>
            <person name="Alikhan N.F."/>
            <person name="Baker D."/>
            <person name="Gharbi K."/>
            <person name="Hall N."/>
            <person name="Watson M."/>
            <person name="Adriaenssens E.M."/>
            <person name="Foster-Nyarko E."/>
            <person name="Jarju S."/>
            <person name="Secka A."/>
            <person name="Antonio M."/>
            <person name="Oren A."/>
            <person name="Chaudhuri R.R."/>
            <person name="La Ragione R."/>
            <person name="Hildebrand F."/>
            <person name="Pallen M.J."/>
        </authorList>
    </citation>
    <scope>NUCLEOTIDE SEQUENCE</scope>
    <source>
        <strain evidence="4">ChiGjej1B1-18357</strain>
    </source>
</reference>
<accession>A0A921JYA7</accession>
<dbReference type="GO" id="GO:0006281">
    <property type="term" value="P:DNA repair"/>
    <property type="evidence" value="ECO:0007669"/>
    <property type="project" value="InterPro"/>
</dbReference>
<dbReference type="InterPro" id="IPR010994">
    <property type="entry name" value="RuvA_2-like"/>
</dbReference>
<feature type="domain" description="Helix-hairpin-helix DNA-binding motif class 1" evidence="3">
    <location>
        <begin position="290"/>
        <end position="309"/>
    </location>
</feature>
<dbReference type="GO" id="GO:0015628">
    <property type="term" value="P:protein secretion by the type II secretion system"/>
    <property type="evidence" value="ECO:0007669"/>
    <property type="project" value="TreeGrafter"/>
</dbReference>
<feature type="compositionally biased region" description="Basic and acidic residues" evidence="1">
    <location>
        <begin position="51"/>
        <end position="62"/>
    </location>
</feature>
<evidence type="ECO:0000313" key="4">
    <source>
        <dbReference type="EMBL" id="HJE89661.1"/>
    </source>
</evidence>
<feature type="domain" description="Helix-hairpin-helix DNA-binding motif class 1" evidence="3">
    <location>
        <begin position="260"/>
        <end position="279"/>
    </location>
</feature>
<dbReference type="RefSeq" id="WP_303910429.1">
    <property type="nucleotide sequence ID" value="NZ_DYXM01000028.1"/>
</dbReference>
<sequence length="312" mass="31307">MDPAPLRLRSLVPPDEPDALSEDEYGRPLQAAEENGEAPPLSTTPVALRRRFVESDHSRPELDTESVDELDEWIPRGGLGTWSLGRIGGAALLVVVLVCAGFALAQLLRSEPQTVSAPQLPGIGEVGAPNASEEPHLTGVAPESTPETGGPVIVSVVGLVHNPGLVTLASGSRVADAIAAAGGSRDGADTATLNLARPVADGEQVVVGALPPDGAPPPGSAVLAAGGAPEPAGPDSAGGGAESAEQGGEGKVNLNSASAAELESLNGVGPATASAIIEYRESSGPFSSVEQLGEVKGIGPAKLENLREQVVV</sequence>
<dbReference type="AlphaFoldDB" id="A0A921JYA7"/>
<name>A0A921JYA7_9ACTN</name>
<evidence type="ECO:0000256" key="1">
    <source>
        <dbReference type="SAM" id="MobiDB-lite"/>
    </source>
</evidence>
<dbReference type="PANTHER" id="PTHR21180">
    <property type="entry name" value="ENDONUCLEASE/EXONUCLEASE/PHOSPHATASE FAMILY DOMAIN-CONTAINING PROTEIN 1"/>
    <property type="match status" value="1"/>
</dbReference>
<dbReference type="GO" id="GO:0015627">
    <property type="term" value="C:type II protein secretion system complex"/>
    <property type="evidence" value="ECO:0007669"/>
    <property type="project" value="TreeGrafter"/>
</dbReference>
<comment type="caution">
    <text evidence="4">The sequence shown here is derived from an EMBL/GenBank/DDBJ whole genome shotgun (WGS) entry which is preliminary data.</text>
</comment>
<evidence type="ECO:0000313" key="5">
    <source>
        <dbReference type="Proteomes" id="UP000776650"/>
    </source>
</evidence>
<dbReference type="Proteomes" id="UP000776650">
    <property type="component" value="Unassembled WGS sequence"/>
</dbReference>
<dbReference type="SMART" id="SM00278">
    <property type="entry name" value="HhH1"/>
    <property type="match status" value="2"/>
</dbReference>
<dbReference type="InterPro" id="IPR004509">
    <property type="entry name" value="Competence_ComEA_HhH"/>
</dbReference>
<dbReference type="InterPro" id="IPR051675">
    <property type="entry name" value="Endo/Exo/Phosphatase_dom_1"/>
</dbReference>
<feature type="region of interest" description="Disordered" evidence="1">
    <location>
        <begin position="1"/>
        <end position="64"/>
    </location>
</feature>
<dbReference type="SUPFAM" id="SSF47781">
    <property type="entry name" value="RuvA domain 2-like"/>
    <property type="match status" value="1"/>
</dbReference>
<proteinExistence type="predicted"/>
<dbReference type="PANTHER" id="PTHR21180:SF32">
    <property type="entry name" value="ENDONUCLEASE_EXONUCLEASE_PHOSPHATASE FAMILY DOMAIN-CONTAINING PROTEIN 1"/>
    <property type="match status" value="1"/>
</dbReference>
<dbReference type="Pfam" id="PF10531">
    <property type="entry name" value="SLBB"/>
    <property type="match status" value="1"/>
</dbReference>
<gene>
    <name evidence="4" type="ORF">K8V11_01455</name>
</gene>
<feature type="region of interest" description="Disordered" evidence="1">
    <location>
        <begin position="210"/>
        <end position="250"/>
    </location>
</feature>
<dbReference type="EMBL" id="DYXM01000028">
    <property type="protein sequence ID" value="HJE89661.1"/>
    <property type="molecule type" value="Genomic_DNA"/>
</dbReference>
<feature type="compositionally biased region" description="Low complexity" evidence="1">
    <location>
        <begin position="220"/>
        <end position="235"/>
    </location>
</feature>
<keyword evidence="4" id="KW-0238">DNA-binding</keyword>
<feature type="transmembrane region" description="Helical" evidence="2">
    <location>
        <begin position="87"/>
        <end position="108"/>
    </location>
</feature>
<organism evidence="4 5">
    <name type="scientific">Dietzia timorensis</name>
    <dbReference type="NCBI Taxonomy" id="499555"/>
    <lineage>
        <taxon>Bacteria</taxon>
        <taxon>Bacillati</taxon>
        <taxon>Actinomycetota</taxon>
        <taxon>Actinomycetes</taxon>
        <taxon>Mycobacteriales</taxon>
        <taxon>Dietziaceae</taxon>
        <taxon>Dietzia</taxon>
    </lineage>
</organism>
<evidence type="ECO:0000256" key="2">
    <source>
        <dbReference type="SAM" id="Phobius"/>
    </source>
</evidence>
<evidence type="ECO:0000259" key="3">
    <source>
        <dbReference type="SMART" id="SM00278"/>
    </source>
</evidence>
<keyword evidence="2" id="KW-0472">Membrane</keyword>
<dbReference type="InterPro" id="IPR003583">
    <property type="entry name" value="Hlx-hairpin-Hlx_DNA-bd_motif"/>
</dbReference>